<dbReference type="InterPro" id="IPR016187">
    <property type="entry name" value="CTDL_fold"/>
</dbReference>
<protein>
    <submittedName>
        <fullName evidence="2">FGE-sulfatase domain-containing protein</fullName>
    </submittedName>
</protein>
<name>A0ABN8ALP6_9PROT</name>
<dbReference type="Proteomes" id="UP000839052">
    <property type="component" value="Chromosome"/>
</dbReference>
<dbReference type="InterPro" id="IPR005532">
    <property type="entry name" value="SUMF_dom"/>
</dbReference>
<evidence type="ECO:0000313" key="3">
    <source>
        <dbReference type="Proteomes" id="UP000839052"/>
    </source>
</evidence>
<dbReference type="EMBL" id="OU912926">
    <property type="protein sequence ID" value="CAG9933737.1"/>
    <property type="molecule type" value="Genomic_DNA"/>
</dbReference>
<proteinExistence type="predicted"/>
<dbReference type="Pfam" id="PF03781">
    <property type="entry name" value="FGE-sulfatase"/>
    <property type="match status" value="1"/>
</dbReference>
<dbReference type="Gene3D" id="3.90.1580.10">
    <property type="entry name" value="paralog of FGE (formylglycine-generating enzyme)"/>
    <property type="match status" value="1"/>
</dbReference>
<dbReference type="SUPFAM" id="SSF56436">
    <property type="entry name" value="C-type lectin-like"/>
    <property type="match status" value="1"/>
</dbReference>
<dbReference type="InterPro" id="IPR042095">
    <property type="entry name" value="SUMF_sf"/>
</dbReference>
<sequence length="521" mass="57173">MLPINNGGKDFKMNKISTSIIFLNGETMKSVYISTLLIVTLAAFANVYAADSTLSVACKGDDVGADVLVNGKFKGECPVDVLVPEGTLKLKVQKKVDASNARIFEQEIRVGDNVIKTIEVLLGAPQNNIEDKRQASAPLSLEQVEAKKGSLLSVTCKIDDMDAEVFVDDKLKGVCPLDVQVPEGTLKLRVQKKVDAFNDRTFEQELRVGDGAIKKVEVQLGAAQLNAAGKKRESEPVEVKKGTFKDCPGCPEMIVISAGSFDMGSPDDEVGHGVDEGPVHRVTLSSFALGKTEVTRGQYAAFVGETKHDAGTCWAVNESGWVEERVGRNSGDFGFRKDLMGDSEFDNRPVSCVNWFDAQLYAQWLSKKTGKNYRLPTEAEWEYAARAGTTTAFYWGNDVGRNNANCSDCGNKWDGSATPWEGAQSAPVGSFQPNAFGLYDMLGNVWEWTEDTYHNNYKGAPTNGSAWVQKTSGNDRSVGRVIRGGSWKFSSKFMRSAYRMGNEEIKRYEYKVGFRLARTLP</sequence>
<evidence type="ECO:0000259" key="1">
    <source>
        <dbReference type="Pfam" id="PF03781"/>
    </source>
</evidence>
<dbReference type="PANTHER" id="PTHR23150:SF19">
    <property type="entry name" value="FORMYLGLYCINE-GENERATING ENZYME"/>
    <property type="match status" value="1"/>
</dbReference>
<reference evidence="2 3" key="1">
    <citation type="submission" date="2021-10" db="EMBL/GenBank/DDBJ databases">
        <authorList>
            <person name="Koch H."/>
        </authorList>
    </citation>
    <scope>NUCLEOTIDE SEQUENCE [LARGE SCALE GENOMIC DNA]</scope>
    <source>
        <strain evidence="2">6680</strain>
    </source>
</reference>
<keyword evidence="3" id="KW-1185">Reference proteome</keyword>
<evidence type="ECO:0000313" key="2">
    <source>
        <dbReference type="EMBL" id="CAG9933737.1"/>
    </source>
</evidence>
<gene>
    <name evidence="2" type="ORF">NTG6680_2488</name>
</gene>
<accession>A0ABN8ALP6</accession>
<dbReference type="InterPro" id="IPR051043">
    <property type="entry name" value="Sulfatase_Mod_Factor_Kinase"/>
</dbReference>
<dbReference type="PANTHER" id="PTHR23150">
    <property type="entry name" value="SULFATASE MODIFYING FACTOR 1, 2"/>
    <property type="match status" value="1"/>
</dbReference>
<organism evidence="2 3">
    <name type="scientific">Candidatus Nitrotoga arctica</name>
    <dbReference type="NCBI Taxonomy" id="453162"/>
    <lineage>
        <taxon>Bacteria</taxon>
        <taxon>Pseudomonadati</taxon>
        <taxon>Pseudomonadota</taxon>
        <taxon>Betaproteobacteria</taxon>
        <taxon>Nitrosomonadales</taxon>
        <taxon>Gallionellaceae</taxon>
        <taxon>Candidatus Nitrotoga</taxon>
    </lineage>
</organism>
<feature type="domain" description="Sulfatase-modifying factor enzyme-like" evidence="1">
    <location>
        <begin position="250"/>
        <end position="518"/>
    </location>
</feature>